<evidence type="ECO:0000256" key="2">
    <source>
        <dbReference type="ARBA" id="ARBA00023002"/>
    </source>
</evidence>
<dbReference type="SUPFAM" id="SSF51735">
    <property type="entry name" value="NAD(P)-binding Rossmann-fold domains"/>
    <property type="match status" value="1"/>
</dbReference>
<proteinExistence type="inferred from homology"/>
<dbReference type="InterPro" id="IPR036291">
    <property type="entry name" value="NAD(P)-bd_dom_sf"/>
</dbReference>
<evidence type="ECO:0000256" key="1">
    <source>
        <dbReference type="ARBA" id="ARBA00006484"/>
    </source>
</evidence>
<dbReference type="Pfam" id="PF00106">
    <property type="entry name" value="adh_short"/>
    <property type="match status" value="1"/>
</dbReference>
<keyword evidence="5" id="KW-1185">Reference proteome</keyword>
<dbReference type="OrthoDB" id="4690547at2"/>
<dbReference type="GO" id="GO:0050664">
    <property type="term" value="F:oxidoreductase activity, acting on NAD(P)H, oxygen as acceptor"/>
    <property type="evidence" value="ECO:0007669"/>
    <property type="project" value="TreeGrafter"/>
</dbReference>
<keyword evidence="2" id="KW-0560">Oxidoreductase</keyword>
<dbReference type="PROSITE" id="PS00061">
    <property type="entry name" value="ADH_SHORT"/>
    <property type="match status" value="1"/>
</dbReference>
<evidence type="ECO:0000256" key="3">
    <source>
        <dbReference type="RuleBase" id="RU000363"/>
    </source>
</evidence>
<dbReference type="PRINTS" id="PR00080">
    <property type="entry name" value="SDRFAMILY"/>
</dbReference>
<gene>
    <name evidence="4" type="ORF">DJ017_14120</name>
</gene>
<dbReference type="PRINTS" id="PR00081">
    <property type="entry name" value="GDHRDH"/>
</dbReference>
<reference evidence="5" key="1">
    <citation type="submission" date="2018-05" db="EMBL/GenBank/DDBJ databases">
        <authorList>
            <person name="Li X."/>
        </authorList>
    </citation>
    <scope>NUCLEOTIDE SEQUENCE [LARGE SCALE GENOMIC DNA]</scope>
    <source>
        <strain evidence="5">LX32</strain>
    </source>
</reference>
<dbReference type="Proteomes" id="UP000249254">
    <property type="component" value="Unassembled WGS sequence"/>
</dbReference>
<sequence>MAANPNLAKLPAVGPGKVAVITGGASGIGLAAAKAFAEAGMKVVLCDLPGEPLQEAASEVSRLCGRPADIMAAGCDVAHAESLAQVKERVVSEFGVPSILMNNAGIGLNPGGVGENLPAWRRLIDVNFWGVEHGLQAFVPCMTADDAPRMIINTGSKQGITTPPGNAAYNVAKAAVKALTEALAYELRQKDGCRVSAHLLIPGFTFTGITGRAEKPAAAWTAEQVVDFMIDALARGDFYILCPDNDVDRRTDEKRMAWAIGDIIENRPALSRWHSDYKDAFAAYMAMD</sequence>
<dbReference type="Gene3D" id="3.40.50.720">
    <property type="entry name" value="NAD(P)-binding Rossmann-like Domain"/>
    <property type="match status" value="1"/>
</dbReference>
<name>A0A328APZ6_9CAUL</name>
<comment type="similarity">
    <text evidence="1 3">Belongs to the short-chain dehydrogenases/reductases (SDR) family.</text>
</comment>
<organism evidence="4 5">
    <name type="scientific">Phenylobacterium soli</name>
    <dbReference type="NCBI Taxonomy" id="2170551"/>
    <lineage>
        <taxon>Bacteria</taxon>
        <taxon>Pseudomonadati</taxon>
        <taxon>Pseudomonadota</taxon>
        <taxon>Alphaproteobacteria</taxon>
        <taxon>Caulobacterales</taxon>
        <taxon>Caulobacteraceae</taxon>
        <taxon>Phenylobacterium</taxon>
    </lineage>
</organism>
<dbReference type="InterPro" id="IPR020904">
    <property type="entry name" value="Sc_DH/Rdtase_CS"/>
</dbReference>
<dbReference type="PANTHER" id="PTHR43008:SF7">
    <property type="entry name" value="SHORT CHAIN DEHYDROGENASE_REDUCTASE (AFU_ORTHOLOGUE AFUA_2G00830)"/>
    <property type="match status" value="1"/>
</dbReference>
<protein>
    <submittedName>
        <fullName evidence="4">Short-chain dehydrogenase</fullName>
    </submittedName>
</protein>
<comment type="caution">
    <text evidence="4">The sequence shown here is derived from an EMBL/GenBank/DDBJ whole genome shotgun (WGS) entry which is preliminary data.</text>
</comment>
<dbReference type="RefSeq" id="WP_111529312.1">
    <property type="nucleotide sequence ID" value="NZ_JBHRSG010000003.1"/>
</dbReference>
<evidence type="ECO:0000313" key="5">
    <source>
        <dbReference type="Proteomes" id="UP000249254"/>
    </source>
</evidence>
<dbReference type="EMBL" id="QFYQ01000001">
    <property type="protein sequence ID" value="RAK55564.1"/>
    <property type="molecule type" value="Genomic_DNA"/>
</dbReference>
<dbReference type="InterPro" id="IPR002347">
    <property type="entry name" value="SDR_fam"/>
</dbReference>
<accession>A0A328APZ6</accession>
<dbReference type="AlphaFoldDB" id="A0A328APZ6"/>
<dbReference type="CDD" id="cd05233">
    <property type="entry name" value="SDR_c"/>
    <property type="match status" value="1"/>
</dbReference>
<dbReference type="PANTHER" id="PTHR43008">
    <property type="entry name" value="BENZIL REDUCTASE"/>
    <property type="match status" value="1"/>
</dbReference>
<evidence type="ECO:0000313" key="4">
    <source>
        <dbReference type="EMBL" id="RAK55564.1"/>
    </source>
</evidence>